<dbReference type="Gene3D" id="1.10.3720.10">
    <property type="entry name" value="MetI-like"/>
    <property type="match status" value="1"/>
</dbReference>
<keyword evidence="2" id="KW-0813">Transport</keyword>
<keyword evidence="6 7" id="KW-0472">Membrane</keyword>
<dbReference type="EMBL" id="VFPS01000003">
    <property type="protein sequence ID" value="TQM98156.1"/>
    <property type="molecule type" value="Genomic_DNA"/>
</dbReference>
<evidence type="ECO:0000313" key="9">
    <source>
        <dbReference type="Proteomes" id="UP000319804"/>
    </source>
</evidence>
<protein>
    <recommendedName>
        <fullName evidence="10">Binding-protein-dependent transport system inner membrane component</fullName>
    </recommendedName>
</protein>
<reference evidence="8 9" key="1">
    <citation type="submission" date="2019-06" db="EMBL/GenBank/DDBJ databases">
        <title>Sequencing the genomes of 1000 actinobacteria strains.</title>
        <authorList>
            <person name="Klenk H.-P."/>
        </authorList>
    </citation>
    <scope>NUCLEOTIDE SEQUENCE [LARGE SCALE GENOMIC DNA]</scope>
    <source>
        <strain evidence="8 9">DSM 20427</strain>
    </source>
</reference>
<evidence type="ECO:0000256" key="3">
    <source>
        <dbReference type="ARBA" id="ARBA00022475"/>
    </source>
</evidence>
<evidence type="ECO:0000256" key="4">
    <source>
        <dbReference type="ARBA" id="ARBA00022692"/>
    </source>
</evidence>
<evidence type="ECO:0000313" key="8">
    <source>
        <dbReference type="EMBL" id="TQM98156.1"/>
    </source>
</evidence>
<dbReference type="AlphaFoldDB" id="A0A4Y3UMU1"/>
<dbReference type="PANTHER" id="PTHR30193:SF37">
    <property type="entry name" value="INNER MEMBRANE ABC TRANSPORTER PERMEASE PROTEIN YCJO"/>
    <property type="match status" value="1"/>
</dbReference>
<gene>
    <name evidence="8" type="ORF">FHX68_2188</name>
</gene>
<feature type="transmembrane region" description="Helical" evidence="7">
    <location>
        <begin position="32"/>
        <end position="54"/>
    </location>
</feature>
<dbReference type="Proteomes" id="UP000319804">
    <property type="component" value="Unassembled WGS sequence"/>
</dbReference>
<accession>A0A4Y3UMU1</accession>
<comment type="caution">
    <text evidence="8">The sequence shown here is derived from an EMBL/GenBank/DDBJ whole genome shotgun (WGS) entry which is preliminary data.</text>
</comment>
<evidence type="ECO:0000256" key="6">
    <source>
        <dbReference type="ARBA" id="ARBA00023136"/>
    </source>
</evidence>
<dbReference type="RefSeq" id="WP_174799160.1">
    <property type="nucleotide sequence ID" value="NZ_BJNA01000037.1"/>
</dbReference>
<dbReference type="InterPro" id="IPR035906">
    <property type="entry name" value="MetI-like_sf"/>
</dbReference>
<sequence>MISLALALLLQRAGRSAGFFRTIFFLPKMTPPVAVGILFLLLFNGQNGLINSALRTVGIDGPAWTTNPSWVKPGLVIMSLWAVGASVIILLGTARSIGRGTL</sequence>
<dbReference type="SUPFAM" id="SSF161098">
    <property type="entry name" value="MetI-like"/>
    <property type="match status" value="1"/>
</dbReference>
<organism evidence="8 9">
    <name type="scientific">Microbacterium lacticum</name>
    <dbReference type="NCBI Taxonomy" id="33885"/>
    <lineage>
        <taxon>Bacteria</taxon>
        <taxon>Bacillati</taxon>
        <taxon>Actinomycetota</taxon>
        <taxon>Actinomycetes</taxon>
        <taxon>Micrococcales</taxon>
        <taxon>Microbacteriaceae</taxon>
        <taxon>Microbacterium</taxon>
    </lineage>
</organism>
<keyword evidence="9" id="KW-1185">Reference proteome</keyword>
<name>A0A4Y3UMU1_9MICO</name>
<proteinExistence type="predicted"/>
<evidence type="ECO:0008006" key="10">
    <source>
        <dbReference type="Google" id="ProtNLM"/>
    </source>
</evidence>
<feature type="transmembrane region" description="Helical" evidence="7">
    <location>
        <begin position="75"/>
        <end position="97"/>
    </location>
</feature>
<evidence type="ECO:0000256" key="7">
    <source>
        <dbReference type="SAM" id="Phobius"/>
    </source>
</evidence>
<comment type="subcellular location">
    <subcellularLocation>
        <location evidence="1">Cell membrane</location>
        <topology evidence="1">Multi-pass membrane protein</topology>
    </subcellularLocation>
</comment>
<evidence type="ECO:0000256" key="2">
    <source>
        <dbReference type="ARBA" id="ARBA00022448"/>
    </source>
</evidence>
<dbReference type="PANTHER" id="PTHR30193">
    <property type="entry name" value="ABC TRANSPORTER PERMEASE PROTEIN"/>
    <property type="match status" value="1"/>
</dbReference>
<dbReference type="GO" id="GO:0005886">
    <property type="term" value="C:plasma membrane"/>
    <property type="evidence" value="ECO:0007669"/>
    <property type="project" value="UniProtKB-SubCell"/>
</dbReference>
<dbReference type="InterPro" id="IPR051393">
    <property type="entry name" value="ABC_transporter_permease"/>
</dbReference>
<keyword evidence="3" id="KW-1003">Cell membrane</keyword>
<evidence type="ECO:0000256" key="1">
    <source>
        <dbReference type="ARBA" id="ARBA00004651"/>
    </source>
</evidence>
<keyword evidence="4 7" id="KW-0812">Transmembrane</keyword>
<keyword evidence="5 7" id="KW-1133">Transmembrane helix</keyword>
<evidence type="ECO:0000256" key="5">
    <source>
        <dbReference type="ARBA" id="ARBA00022989"/>
    </source>
</evidence>